<feature type="binding site" evidence="11">
    <location>
        <position position="477"/>
    </location>
    <ligand>
        <name>Zn(2+)</name>
        <dbReference type="ChEBI" id="CHEBI:29105"/>
        <label>2</label>
    </ligand>
</feature>
<dbReference type="InterPro" id="IPR041222">
    <property type="entry name" value="PriA_3primeBD"/>
</dbReference>
<evidence type="ECO:0000256" key="7">
    <source>
        <dbReference type="ARBA" id="ARBA00022833"/>
    </source>
</evidence>
<proteinExistence type="inferred from homology"/>
<keyword evidence="15" id="KW-1185">Reference proteome</keyword>
<dbReference type="InterPro" id="IPR041236">
    <property type="entry name" value="PriA_C"/>
</dbReference>
<gene>
    <name evidence="11" type="primary">priA</name>
    <name evidence="14" type="ORF">DNFV4_00409</name>
</gene>
<feature type="binding site" evidence="11">
    <location>
        <position position="468"/>
    </location>
    <ligand>
        <name>Zn(2+)</name>
        <dbReference type="ChEBI" id="CHEBI:29105"/>
        <label>1</label>
    </ligand>
</feature>
<comment type="caution">
    <text evidence="11">As this protein does not have any detectable helicase domains, it probably does not have helicase activity.</text>
</comment>
<keyword evidence="8 11" id="KW-0067">ATP-binding</keyword>
<dbReference type="GO" id="GO:1990077">
    <property type="term" value="C:primosome complex"/>
    <property type="evidence" value="ECO:0007669"/>
    <property type="project" value="UniProtKB-UniRule"/>
</dbReference>
<feature type="binding site" evidence="11">
    <location>
        <position position="492"/>
    </location>
    <ligand>
        <name>Zn(2+)</name>
        <dbReference type="ChEBI" id="CHEBI:29105"/>
        <label>2</label>
    </ligand>
</feature>
<comment type="function">
    <text evidence="11">Initiates the restart of stalled replication forks, which reloads the replicative helicase on sites other than the origin of replication. Recognizes and binds to abandoned replication forks and remodels them to uncover a helicase loading site. Promotes assembly of the primosome at these replication forks.</text>
</comment>
<accession>A0AA86T134</accession>
<dbReference type="InterPro" id="IPR005259">
    <property type="entry name" value="PriA"/>
</dbReference>
<keyword evidence="4 11" id="KW-0547">Nucleotide-binding</keyword>
<dbReference type="GO" id="GO:0006302">
    <property type="term" value="P:double-strand break repair"/>
    <property type="evidence" value="ECO:0007669"/>
    <property type="project" value="InterPro"/>
</dbReference>
<evidence type="ECO:0000256" key="10">
    <source>
        <dbReference type="ARBA" id="ARBA00023235"/>
    </source>
</evidence>
<keyword evidence="1 11" id="KW-0639">Primosome</keyword>
<feature type="binding site" evidence="11">
    <location>
        <position position="495"/>
    </location>
    <ligand>
        <name>Zn(2+)</name>
        <dbReference type="ChEBI" id="CHEBI:29105"/>
        <label>2</label>
    </ligand>
</feature>
<sequence>MRRVGTDRFEPSTCAQSEFPPRFAEVVVPRRLHRSFTYSIPASLQSVVRVGTTVTVPFGSTTVSGIIVDLAVHPRIPRPPKGWRAILAVGHREDDALDPQLLSLARWAAEYYLAPLGQCLPLLLPPRSLQPPQMKFVLALEGRTGPGGHVSLNGLETEVLARLKKSKRGRTLSMLKRSLPYLTQDTLLSLLNRGLVKAVATDPVNQSMTQALGETKPGVQLAWQGKAGKPVAAAPEPLLRDIQESVIRRCRMPILVEAEEQVRTLVMVAAARMVLETNRRCLFITPEIRRACAIGDTLAAHWGARVALLHSGLSPAARVSTWQRIRSGRADVVIGTRSAVFAPLLNLGLIGVEEEESPSYKEEREPHYHAREVAWHRCEQEQAVLLLASGHASLETQEKVRLKGSLWSLPAEPSNVPIEVVDLAQSPFGSVLSGALLEGMRRTLDAGQRVVLYVNRRGYAPSLTCGACGNAPSCTRCSVPLMFSRQDRLLTCRYCGGRTAAPDRCLVCSGTEFRLIGFGTERLEEEVRSQFPSARILRRDRDEVGSRSKGMPSWEAMGTRSWDILIGTRLVLHEPAAQGSVLLGLPLADAGLHVPDFRAAERTYHSLLDAMALVEGQTGARAILQTFLPHHHVIRAIAEGRRDLFTNAELELRKALGYPPFASLIVLQVSGGDEPAVHRAIEQWATLFRKEVGLREEPGSGHAARSGSRVRLPIDVLGPVPAPVARLRGQYRWRLLVKTTEGAEARELVRRTLEDLSRLVRRRTLKFEVDVDPVDLG</sequence>
<comment type="cofactor">
    <cofactor evidence="11">
        <name>Zn(2+)</name>
        <dbReference type="ChEBI" id="CHEBI:29105"/>
    </cofactor>
    <text evidence="11">Binds 2 zinc ions per subunit.</text>
</comment>
<dbReference type="Gene3D" id="3.40.50.300">
    <property type="entry name" value="P-loop containing nucleotide triphosphate hydrolases"/>
    <property type="match status" value="1"/>
</dbReference>
<dbReference type="NCBIfam" id="TIGR00595">
    <property type="entry name" value="priA"/>
    <property type="match status" value="1"/>
</dbReference>
<feature type="domain" description="Primosomal protein N C-terminal" evidence="13">
    <location>
        <begin position="660"/>
        <end position="773"/>
    </location>
</feature>
<feature type="binding site" evidence="11">
    <location>
        <position position="508"/>
    </location>
    <ligand>
        <name>Zn(2+)</name>
        <dbReference type="ChEBI" id="CHEBI:29105"/>
        <label>1</label>
    </ligand>
</feature>
<evidence type="ECO:0000256" key="9">
    <source>
        <dbReference type="ARBA" id="ARBA00023125"/>
    </source>
</evidence>
<dbReference type="GO" id="GO:0005524">
    <property type="term" value="F:ATP binding"/>
    <property type="evidence" value="ECO:0007669"/>
    <property type="project" value="UniProtKB-UniRule"/>
</dbReference>
<dbReference type="InterPro" id="IPR027417">
    <property type="entry name" value="P-loop_NTPase"/>
</dbReference>
<protein>
    <recommendedName>
        <fullName evidence="11">Probable replication restart protein PriA</fullName>
    </recommendedName>
    <alternativeName>
        <fullName evidence="11">Putative ATP-dependent DNA helicase PriA</fullName>
    </alternativeName>
</protein>
<comment type="similarity">
    <text evidence="11">Belongs to the helicase family. PriA subfamily.</text>
</comment>
<evidence type="ECO:0000256" key="5">
    <source>
        <dbReference type="ARBA" id="ARBA00022801"/>
    </source>
</evidence>
<keyword evidence="9 11" id="KW-0238">DNA-binding</keyword>
<keyword evidence="10" id="KW-0413">Isomerase</keyword>
<dbReference type="InterPro" id="IPR042115">
    <property type="entry name" value="PriA_3primeBD_sf"/>
</dbReference>
<evidence type="ECO:0000256" key="3">
    <source>
        <dbReference type="ARBA" id="ARBA00022723"/>
    </source>
</evidence>
<dbReference type="PANTHER" id="PTHR30580">
    <property type="entry name" value="PRIMOSOMAL PROTEIN N"/>
    <property type="match status" value="1"/>
</dbReference>
<evidence type="ECO:0000259" key="13">
    <source>
        <dbReference type="Pfam" id="PF18074"/>
    </source>
</evidence>
<dbReference type="EMBL" id="OX365700">
    <property type="protein sequence ID" value="CAI4029989.1"/>
    <property type="molecule type" value="Genomic_DNA"/>
</dbReference>
<feature type="binding site" evidence="11">
    <location>
        <position position="474"/>
    </location>
    <ligand>
        <name>Zn(2+)</name>
        <dbReference type="ChEBI" id="CHEBI:29105"/>
        <label>2</label>
    </ligand>
</feature>
<evidence type="ECO:0000256" key="2">
    <source>
        <dbReference type="ARBA" id="ARBA00022705"/>
    </source>
</evidence>
<keyword evidence="5" id="KW-0378">Hydrolase</keyword>
<keyword evidence="7 11" id="KW-0862">Zinc</keyword>
<keyword evidence="3 11" id="KW-0479">Metal-binding</keyword>
<evidence type="ECO:0000313" key="14">
    <source>
        <dbReference type="EMBL" id="CAI4029989.1"/>
    </source>
</evidence>
<organism evidence="14 15">
    <name type="scientific">Nitrospira tepida</name>
    <dbReference type="NCBI Taxonomy" id="2973512"/>
    <lineage>
        <taxon>Bacteria</taxon>
        <taxon>Pseudomonadati</taxon>
        <taxon>Nitrospirota</taxon>
        <taxon>Nitrospiria</taxon>
        <taxon>Nitrospirales</taxon>
        <taxon>Nitrospiraceae</taxon>
        <taxon>Nitrospira</taxon>
    </lineage>
</organism>
<dbReference type="GO" id="GO:0006270">
    <property type="term" value="P:DNA replication initiation"/>
    <property type="evidence" value="ECO:0007669"/>
    <property type="project" value="TreeGrafter"/>
</dbReference>
<evidence type="ECO:0000256" key="4">
    <source>
        <dbReference type="ARBA" id="ARBA00022741"/>
    </source>
</evidence>
<evidence type="ECO:0000256" key="8">
    <source>
        <dbReference type="ARBA" id="ARBA00022840"/>
    </source>
</evidence>
<dbReference type="Proteomes" id="UP001179121">
    <property type="component" value="Chromosome"/>
</dbReference>
<name>A0AA86T134_9BACT</name>
<evidence type="ECO:0000313" key="15">
    <source>
        <dbReference type="Proteomes" id="UP001179121"/>
    </source>
</evidence>
<keyword evidence="6" id="KW-0347">Helicase</keyword>
<dbReference type="GO" id="GO:0006310">
    <property type="term" value="P:DNA recombination"/>
    <property type="evidence" value="ECO:0007669"/>
    <property type="project" value="InterPro"/>
</dbReference>
<dbReference type="GO" id="GO:0008270">
    <property type="term" value="F:zinc ion binding"/>
    <property type="evidence" value="ECO:0007669"/>
    <property type="project" value="UniProtKB-UniRule"/>
</dbReference>
<dbReference type="HAMAP" id="MF_00983">
    <property type="entry name" value="PriA"/>
    <property type="match status" value="1"/>
</dbReference>
<dbReference type="PANTHER" id="PTHR30580:SF0">
    <property type="entry name" value="PRIMOSOMAL PROTEIN N"/>
    <property type="match status" value="1"/>
</dbReference>
<dbReference type="GO" id="GO:0043138">
    <property type="term" value="F:3'-5' DNA helicase activity"/>
    <property type="evidence" value="ECO:0007669"/>
    <property type="project" value="TreeGrafter"/>
</dbReference>
<feature type="domain" description="Primosomal protein N' 3' DNA-binding" evidence="12">
    <location>
        <begin position="25"/>
        <end position="125"/>
    </location>
</feature>
<dbReference type="GO" id="GO:0016787">
    <property type="term" value="F:hydrolase activity"/>
    <property type="evidence" value="ECO:0007669"/>
    <property type="project" value="UniProtKB-KW"/>
</dbReference>
<evidence type="ECO:0000259" key="12">
    <source>
        <dbReference type="Pfam" id="PF17764"/>
    </source>
</evidence>
<evidence type="ECO:0000256" key="1">
    <source>
        <dbReference type="ARBA" id="ARBA00022515"/>
    </source>
</evidence>
<feature type="binding site" evidence="11">
    <location>
        <position position="505"/>
    </location>
    <ligand>
        <name>Zn(2+)</name>
        <dbReference type="ChEBI" id="CHEBI:29105"/>
        <label>1</label>
    </ligand>
</feature>
<dbReference type="SUPFAM" id="SSF52540">
    <property type="entry name" value="P-loop containing nucleoside triphosphate hydrolases"/>
    <property type="match status" value="1"/>
</dbReference>
<keyword evidence="2 11" id="KW-0235">DNA replication</keyword>
<reference evidence="14" key="1">
    <citation type="submission" date="2022-10" db="EMBL/GenBank/DDBJ databases">
        <authorList>
            <person name="Koch H."/>
        </authorList>
    </citation>
    <scope>NUCLEOTIDE SEQUENCE</scope>
    <source>
        <strain evidence="14">DNF</strain>
    </source>
</reference>
<evidence type="ECO:0000256" key="11">
    <source>
        <dbReference type="HAMAP-Rule" id="MF_00983"/>
    </source>
</evidence>
<dbReference type="Pfam" id="PF18074">
    <property type="entry name" value="PriA_C"/>
    <property type="match status" value="1"/>
</dbReference>
<feature type="binding site" evidence="11">
    <location>
        <position position="465"/>
    </location>
    <ligand>
        <name>Zn(2+)</name>
        <dbReference type="ChEBI" id="CHEBI:29105"/>
        <label>1</label>
    </ligand>
</feature>
<comment type="subunit">
    <text evidence="11">Component of the replication restart primosome.</text>
</comment>
<dbReference type="AlphaFoldDB" id="A0AA86T134"/>
<dbReference type="Gene3D" id="3.40.1440.60">
    <property type="entry name" value="PriA, 3(prime) DNA-binding domain"/>
    <property type="match status" value="1"/>
</dbReference>
<dbReference type="GO" id="GO:0003677">
    <property type="term" value="F:DNA binding"/>
    <property type="evidence" value="ECO:0007669"/>
    <property type="project" value="UniProtKB-UniRule"/>
</dbReference>
<dbReference type="GO" id="GO:0006269">
    <property type="term" value="P:DNA replication, synthesis of primer"/>
    <property type="evidence" value="ECO:0007669"/>
    <property type="project" value="UniProtKB-KW"/>
</dbReference>
<dbReference type="Pfam" id="PF17764">
    <property type="entry name" value="PriA_3primeBD"/>
    <property type="match status" value="1"/>
</dbReference>
<dbReference type="KEGG" id="nti:DNFV4_00409"/>
<evidence type="ECO:0000256" key="6">
    <source>
        <dbReference type="ARBA" id="ARBA00022806"/>
    </source>
</evidence>